<dbReference type="AlphaFoldDB" id="A0A5J5D3S1"/>
<dbReference type="EMBL" id="VOFY01000012">
    <property type="protein sequence ID" value="KAA8587723.1"/>
    <property type="molecule type" value="Genomic_DNA"/>
</dbReference>
<organism evidence="2 3">
    <name type="scientific">Etheostoma spectabile</name>
    <name type="common">orangethroat darter</name>
    <dbReference type="NCBI Taxonomy" id="54343"/>
    <lineage>
        <taxon>Eukaryota</taxon>
        <taxon>Metazoa</taxon>
        <taxon>Chordata</taxon>
        <taxon>Craniata</taxon>
        <taxon>Vertebrata</taxon>
        <taxon>Euteleostomi</taxon>
        <taxon>Actinopterygii</taxon>
        <taxon>Neopterygii</taxon>
        <taxon>Teleostei</taxon>
        <taxon>Neoteleostei</taxon>
        <taxon>Acanthomorphata</taxon>
        <taxon>Eupercaria</taxon>
        <taxon>Perciformes</taxon>
        <taxon>Percoidei</taxon>
        <taxon>Percidae</taxon>
        <taxon>Etheostomatinae</taxon>
        <taxon>Etheostoma</taxon>
    </lineage>
</organism>
<name>A0A5J5D3S1_9PERO</name>
<evidence type="ECO:0000313" key="2">
    <source>
        <dbReference type="EMBL" id="KAA8587723.1"/>
    </source>
</evidence>
<protein>
    <submittedName>
        <fullName evidence="2">Uncharacterized protein</fullName>
    </submittedName>
</protein>
<evidence type="ECO:0000313" key="3">
    <source>
        <dbReference type="Proteomes" id="UP000327493"/>
    </source>
</evidence>
<dbReference type="Proteomes" id="UP000327493">
    <property type="component" value="Chromosome 12"/>
</dbReference>
<feature type="compositionally biased region" description="Basic and acidic residues" evidence="1">
    <location>
        <begin position="157"/>
        <end position="171"/>
    </location>
</feature>
<comment type="caution">
    <text evidence="2">The sequence shown here is derived from an EMBL/GenBank/DDBJ whole genome shotgun (WGS) entry which is preliminary data.</text>
</comment>
<evidence type="ECO:0000256" key="1">
    <source>
        <dbReference type="SAM" id="MobiDB-lite"/>
    </source>
</evidence>
<gene>
    <name evidence="2" type="ORF">FQN60_016585</name>
</gene>
<accession>A0A5J5D3S1</accession>
<keyword evidence="3" id="KW-1185">Reference proteome</keyword>
<reference evidence="2 3" key="1">
    <citation type="submission" date="2019-08" db="EMBL/GenBank/DDBJ databases">
        <title>A chromosome-level genome assembly, high-density linkage maps, and genome scans reveal the genomic architecture of hybrid incompatibilities underlying speciation via character displacement in darters (Percidae: Etheostominae).</title>
        <authorList>
            <person name="Moran R.L."/>
            <person name="Catchen J.M."/>
            <person name="Fuller R.C."/>
        </authorList>
    </citation>
    <scope>NUCLEOTIDE SEQUENCE [LARGE SCALE GENOMIC DNA]</scope>
    <source>
        <strain evidence="2">EspeVRDwgs_2016</strain>
        <tissue evidence="2">Muscle</tissue>
    </source>
</reference>
<proteinExistence type="predicted"/>
<sequence>MRRFVATASKKRPGVRYVQHTDDGARQPVLRNTVSHAYSLLTIVMGETSGLSPRLSETREHRRRGLNIEGTKPLFPLLESRLRDGTEATEANMTPVICTCGTHPLCRTGTDRDGLEQLVQRIFGTGFRTTAWQRDASEETLPSDWSAVRRAKTHRNPARDPKDWREKDKSMEPTSTKLL</sequence>
<feature type="region of interest" description="Disordered" evidence="1">
    <location>
        <begin position="140"/>
        <end position="179"/>
    </location>
</feature>